<proteinExistence type="predicted"/>
<dbReference type="EMBL" id="MU004238">
    <property type="protein sequence ID" value="KAF2666811.1"/>
    <property type="molecule type" value="Genomic_DNA"/>
</dbReference>
<dbReference type="SMART" id="SM00225">
    <property type="entry name" value="BTB"/>
    <property type="match status" value="1"/>
</dbReference>
<evidence type="ECO:0000313" key="2">
    <source>
        <dbReference type="EMBL" id="KAF2666811.1"/>
    </source>
</evidence>
<accession>A0A6A6U5F2</accession>
<dbReference type="Gene3D" id="3.30.710.10">
    <property type="entry name" value="Potassium Channel Kv1.1, Chain A"/>
    <property type="match status" value="1"/>
</dbReference>
<dbReference type="Proteomes" id="UP000799302">
    <property type="component" value="Unassembled WGS sequence"/>
</dbReference>
<evidence type="ECO:0000313" key="3">
    <source>
        <dbReference type="Proteomes" id="UP000799302"/>
    </source>
</evidence>
<feature type="domain" description="BTB" evidence="1">
    <location>
        <begin position="7"/>
        <end position="82"/>
    </location>
</feature>
<evidence type="ECO:0000259" key="1">
    <source>
        <dbReference type="PROSITE" id="PS50097"/>
    </source>
</evidence>
<protein>
    <recommendedName>
        <fullName evidence="1">BTB domain-containing protein</fullName>
    </recommendedName>
</protein>
<dbReference type="InterPro" id="IPR000210">
    <property type="entry name" value="BTB/POZ_dom"/>
</dbReference>
<name>A0A6A6U5F2_9PEZI</name>
<sequence length="176" mass="20150">MPGNLAAKITIEVSERTFVTTKQTLMDGMAEGSGYFRAMFDLGNRLTQGDSDGTEQSAPEEPLYFDFDSKTFSHILDYLKTGVMPFLWTRERGFDYISYVKIERLADYLQIPGLRAWLKNNEFEEVVSRVRQSRVTSAGVMVYPSDGLTLEFVHEGKKLFMYERGLPLNKAYLLND</sequence>
<dbReference type="SUPFAM" id="SSF54695">
    <property type="entry name" value="POZ domain"/>
    <property type="match status" value="1"/>
</dbReference>
<keyword evidence="3" id="KW-1185">Reference proteome</keyword>
<dbReference type="InterPro" id="IPR011333">
    <property type="entry name" value="SKP1/BTB/POZ_sf"/>
</dbReference>
<dbReference type="AlphaFoldDB" id="A0A6A6U5F2"/>
<gene>
    <name evidence="2" type="ORF">BT63DRAFT_415910</name>
</gene>
<dbReference type="PROSITE" id="PS50097">
    <property type="entry name" value="BTB"/>
    <property type="match status" value="1"/>
</dbReference>
<reference evidence="2" key="1">
    <citation type="journal article" date="2020" name="Stud. Mycol.">
        <title>101 Dothideomycetes genomes: a test case for predicting lifestyles and emergence of pathogens.</title>
        <authorList>
            <person name="Haridas S."/>
            <person name="Albert R."/>
            <person name="Binder M."/>
            <person name="Bloem J."/>
            <person name="Labutti K."/>
            <person name="Salamov A."/>
            <person name="Andreopoulos B."/>
            <person name="Baker S."/>
            <person name="Barry K."/>
            <person name="Bills G."/>
            <person name="Bluhm B."/>
            <person name="Cannon C."/>
            <person name="Castanera R."/>
            <person name="Culley D."/>
            <person name="Daum C."/>
            <person name="Ezra D."/>
            <person name="Gonzalez J."/>
            <person name="Henrissat B."/>
            <person name="Kuo A."/>
            <person name="Liang C."/>
            <person name="Lipzen A."/>
            <person name="Lutzoni F."/>
            <person name="Magnuson J."/>
            <person name="Mondo S."/>
            <person name="Nolan M."/>
            <person name="Ohm R."/>
            <person name="Pangilinan J."/>
            <person name="Park H.-J."/>
            <person name="Ramirez L."/>
            <person name="Alfaro M."/>
            <person name="Sun H."/>
            <person name="Tritt A."/>
            <person name="Yoshinaga Y."/>
            <person name="Zwiers L.-H."/>
            <person name="Turgeon B."/>
            <person name="Goodwin S."/>
            <person name="Spatafora J."/>
            <person name="Crous P."/>
            <person name="Grigoriev I."/>
        </authorList>
    </citation>
    <scope>NUCLEOTIDE SEQUENCE</scope>
    <source>
        <strain evidence="2">CBS 115976</strain>
    </source>
</reference>
<dbReference type="OrthoDB" id="2414723at2759"/>
<organism evidence="2 3">
    <name type="scientific">Microthyrium microscopicum</name>
    <dbReference type="NCBI Taxonomy" id="703497"/>
    <lineage>
        <taxon>Eukaryota</taxon>
        <taxon>Fungi</taxon>
        <taxon>Dikarya</taxon>
        <taxon>Ascomycota</taxon>
        <taxon>Pezizomycotina</taxon>
        <taxon>Dothideomycetes</taxon>
        <taxon>Dothideomycetes incertae sedis</taxon>
        <taxon>Microthyriales</taxon>
        <taxon>Microthyriaceae</taxon>
        <taxon>Microthyrium</taxon>
    </lineage>
</organism>